<dbReference type="PANTHER" id="PTHR10963">
    <property type="entry name" value="GLYCOSYL HYDROLASE-RELATED"/>
    <property type="match status" value="1"/>
</dbReference>
<dbReference type="OrthoDB" id="9809583at2"/>
<accession>A0A437J9T1</accession>
<dbReference type="InterPro" id="IPR050546">
    <property type="entry name" value="Glycosyl_Hydrlase_16"/>
</dbReference>
<evidence type="ECO:0000259" key="3">
    <source>
        <dbReference type="PROSITE" id="PS51762"/>
    </source>
</evidence>
<dbReference type="SUPFAM" id="SSF49899">
    <property type="entry name" value="Concanavalin A-like lectins/glucanases"/>
    <property type="match status" value="1"/>
</dbReference>
<feature type="chain" id="PRO_5019474677" evidence="2">
    <location>
        <begin position="22"/>
        <end position="311"/>
    </location>
</feature>
<dbReference type="AlphaFoldDB" id="A0A437J9T1"/>
<comment type="similarity">
    <text evidence="1">Belongs to the glycosyl hydrolase 16 family.</text>
</comment>
<feature type="signal peptide" evidence="2">
    <location>
        <begin position="1"/>
        <end position="21"/>
    </location>
</feature>
<dbReference type="Gene3D" id="2.60.120.200">
    <property type="match status" value="1"/>
</dbReference>
<feature type="domain" description="GH16" evidence="3">
    <location>
        <begin position="10"/>
        <end position="301"/>
    </location>
</feature>
<dbReference type="Pfam" id="PF00722">
    <property type="entry name" value="Glyco_hydro_16"/>
    <property type="match status" value="1"/>
</dbReference>
<keyword evidence="5" id="KW-1185">Reference proteome</keyword>
<evidence type="ECO:0000313" key="5">
    <source>
        <dbReference type="Proteomes" id="UP000282977"/>
    </source>
</evidence>
<evidence type="ECO:0000256" key="2">
    <source>
        <dbReference type="SAM" id="SignalP"/>
    </source>
</evidence>
<keyword evidence="2" id="KW-0732">Signal</keyword>
<keyword evidence="4" id="KW-0378">Hydrolase</keyword>
<dbReference type="RefSeq" id="WP_127690425.1">
    <property type="nucleotide sequence ID" value="NZ_RZUL01000002.1"/>
</dbReference>
<dbReference type="GO" id="GO:0004553">
    <property type="term" value="F:hydrolase activity, hydrolyzing O-glycosyl compounds"/>
    <property type="evidence" value="ECO:0007669"/>
    <property type="project" value="InterPro"/>
</dbReference>
<dbReference type="Proteomes" id="UP000282977">
    <property type="component" value="Unassembled WGS sequence"/>
</dbReference>
<dbReference type="PROSITE" id="PS51762">
    <property type="entry name" value="GH16_2"/>
    <property type="match status" value="1"/>
</dbReference>
<dbReference type="EMBL" id="RZUL01000002">
    <property type="protein sequence ID" value="RVT42251.1"/>
    <property type="molecule type" value="Genomic_DNA"/>
</dbReference>
<comment type="caution">
    <text evidence="4">The sequence shown here is derived from an EMBL/GenBank/DDBJ whole genome shotgun (WGS) entry which is preliminary data.</text>
</comment>
<evidence type="ECO:0000256" key="1">
    <source>
        <dbReference type="ARBA" id="ARBA00006865"/>
    </source>
</evidence>
<proteinExistence type="inferred from homology"/>
<dbReference type="InterPro" id="IPR000757">
    <property type="entry name" value="Beta-glucanase-like"/>
</dbReference>
<sequence>MRGAFGLPIVLWMAMPTGATAATDKNWHLVFADAFDGVALDSTKWTLADDCWGGGNNERQCYTPDPRNHGVADGVLTITARHESHSGPAYPADQRITAEAQSARATKPFTSARLSTNGKASWLYGRMQIRAKLPQGQGTWPAIWMLPEGWDYGAWARSGEIDIMEAVNLGTPCPQCAGGIENRVLGTIHFGGEPPRNRYIGEEMALPESPDGFHIYEIEWDKDGIVWRVDGHAYQKRVPHEWHSLGTDKSGAPFDRPFHLILNLAIGGHLPEGRNSGGVDPSDFPKSMQIDWVRIWEKGPGGTGARQSGGQ</sequence>
<dbReference type="PANTHER" id="PTHR10963:SF55">
    <property type="entry name" value="GLYCOSIDE HYDROLASE FAMILY 16 PROTEIN"/>
    <property type="match status" value="1"/>
</dbReference>
<dbReference type="CDD" id="cd08023">
    <property type="entry name" value="GH16_laminarinase_like"/>
    <property type="match status" value="1"/>
</dbReference>
<gene>
    <name evidence="4" type="ORF">ENE74_08580</name>
</gene>
<protein>
    <submittedName>
        <fullName evidence="4">Glycoside hydrolase family 16 protein</fullName>
    </submittedName>
</protein>
<dbReference type="InterPro" id="IPR013320">
    <property type="entry name" value="ConA-like_dom_sf"/>
</dbReference>
<dbReference type="GO" id="GO:0005975">
    <property type="term" value="P:carbohydrate metabolic process"/>
    <property type="evidence" value="ECO:0007669"/>
    <property type="project" value="InterPro"/>
</dbReference>
<reference evidence="4 5" key="1">
    <citation type="submission" date="2019-01" db="EMBL/GenBank/DDBJ databases">
        <authorList>
            <person name="Chen W.-M."/>
        </authorList>
    </citation>
    <scope>NUCLEOTIDE SEQUENCE [LARGE SCALE GENOMIC DNA]</scope>
    <source>
        <strain evidence="4 5">TLA-22</strain>
    </source>
</reference>
<name>A0A437J9T1_9SPHN</name>
<evidence type="ECO:0000313" key="4">
    <source>
        <dbReference type="EMBL" id="RVT42251.1"/>
    </source>
</evidence>
<organism evidence="4 5">
    <name type="scientific">Sphingobium algorifonticola</name>
    <dbReference type="NCBI Taxonomy" id="2008318"/>
    <lineage>
        <taxon>Bacteria</taxon>
        <taxon>Pseudomonadati</taxon>
        <taxon>Pseudomonadota</taxon>
        <taxon>Alphaproteobacteria</taxon>
        <taxon>Sphingomonadales</taxon>
        <taxon>Sphingomonadaceae</taxon>
        <taxon>Sphingobium</taxon>
    </lineage>
</organism>